<dbReference type="Pfam" id="PF06776">
    <property type="entry name" value="IalB"/>
    <property type="match status" value="1"/>
</dbReference>
<name>A0A7L5BPK1_9HYPH</name>
<dbReference type="InterPro" id="IPR010642">
    <property type="entry name" value="Invasion_prot_B"/>
</dbReference>
<dbReference type="Gene3D" id="2.60.40.1880">
    <property type="entry name" value="Invasion associated locus B (IalB) protein"/>
    <property type="match status" value="1"/>
</dbReference>
<organism evidence="2 3">
    <name type="scientific">Rhizobium oryzihabitans</name>
    <dbReference type="NCBI Taxonomy" id="2267833"/>
    <lineage>
        <taxon>Bacteria</taxon>
        <taxon>Pseudomonadati</taxon>
        <taxon>Pseudomonadota</taxon>
        <taxon>Alphaproteobacteria</taxon>
        <taxon>Hyphomicrobiales</taxon>
        <taxon>Rhizobiaceae</taxon>
        <taxon>Rhizobium/Agrobacterium group</taxon>
        <taxon>Rhizobium</taxon>
    </lineage>
</organism>
<evidence type="ECO:0000313" key="2">
    <source>
        <dbReference type="EMBL" id="QIB40761.1"/>
    </source>
</evidence>
<dbReference type="InterPro" id="IPR038696">
    <property type="entry name" value="IalB_sf"/>
</dbReference>
<evidence type="ECO:0000313" key="3">
    <source>
        <dbReference type="Proteomes" id="UP000464865"/>
    </source>
</evidence>
<dbReference type="AlphaFoldDB" id="A0A7L5BPK1"/>
<keyword evidence="3" id="KW-1185">Reference proteome</keyword>
<feature type="chain" id="PRO_5029445596" evidence="1">
    <location>
        <begin position="27"/>
        <end position="164"/>
    </location>
</feature>
<dbReference type="Proteomes" id="UP000464865">
    <property type="component" value="Chromosome M15-12"/>
</dbReference>
<accession>A0A7L5BPK1</accession>
<dbReference type="KEGG" id="roy:G3A56_23385"/>
<keyword evidence="1" id="KW-0732">Signal</keyword>
<reference evidence="2 3" key="1">
    <citation type="submission" date="2020-02" db="EMBL/GenBank/DDBJ databases">
        <title>Plant-Promoting Endophytic Bacterium Rhizobium oryzihabitans sp. nov., Isolated from the Root of Rice.</title>
        <authorList>
            <person name="zhao J."/>
            <person name="Zhang G."/>
        </authorList>
    </citation>
    <scope>NUCLEOTIDE SEQUENCE [LARGE SCALE GENOMIC DNA]</scope>
    <source>
        <strain evidence="2 3">M15</strain>
    </source>
</reference>
<protein>
    <submittedName>
        <fullName evidence="2">Invasion associated locus B family protein</fullName>
    </submittedName>
</protein>
<feature type="signal peptide" evidence="1">
    <location>
        <begin position="1"/>
        <end position="26"/>
    </location>
</feature>
<evidence type="ECO:0000256" key="1">
    <source>
        <dbReference type="SAM" id="SignalP"/>
    </source>
</evidence>
<sequence>MGRGLVFSLRVAACCLAASVSWHTYAAAQPAADDWQVTCPTAERCQLTQAPVAPDGGVPHFLMAVSKADTGQLYGVVTAPLSVYLVPGIEFQVDQRRPFKALYEICDNLGCHAGFKFSGTVLEAFRKGNSARLRIAISKTKAIDVSLSLNGFSEGLKKLEEQRP</sequence>
<proteinExistence type="predicted"/>
<gene>
    <name evidence="2" type="ORF">G3A56_23385</name>
</gene>
<dbReference type="EMBL" id="CP048635">
    <property type="protein sequence ID" value="QIB40761.1"/>
    <property type="molecule type" value="Genomic_DNA"/>
</dbReference>